<protein>
    <submittedName>
        <fullName evidence="2">Putative transposase</fullName>
    </submittedName>
</protein>
<dbReference type="Pfam" id="PF04986">
    <property type="entry name" value="Y2_Tnp"/>
    <property type="match status" value="1"/>
</dbReference>
<proteinExistence type="predicted"/>
<accession>A0A1T4R0B9</accession>
<dbReference type="RefSeq" id="WP_078694943.1">
    <property type="nucleotide sequence ID" value="NZ_FUWX01000038.1"/>
</dbReference>
<dbReference type="PANTHER" id="PTHR37023">
    <property type="entry name" value="TRANSPOSASE"/>
    <property type="match status" value="1"/>
</dbReference>
<dbReference type="OrthoDB" id="9791273at2"/>
<gene>
    <name evidence="2" type="ORF">SAMN02745174_02532</name>
</gene>
<keyword evidence="3" id="KW-1185">Reference proteome</keyword>
<dbReference type="GO" id="GO:0006313">
    <property type="term" value="P:DNA transposition"/>
    <property type="evidence" value="ECO:0007669"/>
    <property type="project" value="InterPro"/>
</dbReference>
<evidence type="ECO:0000313" key="2">
    <source>
        <dbReference type="EMBL" id="SKA09430.1"/>
    </source>
</evidence>
<dbReference type="PANTHER" id="PTHR37023:SF1">
    <property type="entry name" value="ISSOD25 TRANSPOSASE TNPA_ISSOD25"/>
    <property type="match status" value="1"/>
</dbReference>
<sequence>MHATFSLPTGFCRNFFFHNCSKLSDLANAAHQALKYTLRKLGIHSFRAIINIHTFARNLDWNPHIHCIFTLGGYDKKNKWKNIKYLPYIVLKKSWQKCVLDIITDFSKINNNQVFKNKISLCYQKYKNGFYVNSEKRINNIFKIAKYIGRYLARPAIAKYRITSITNSNVTFWYQKPDSNKKIYLTLSISQFIGRLLAHIHLEDFKMIQRYGLYSRRHKKKKPKRFNLFKYKISWAQRIFKTFKVNPLICPKCHSNLTLLEIYHIKYGIIFPKSGFS</sequence>
<dbReference type="InterPro" id="IPR007069">
    <property type="entry name" value="Transposase_32"/>
</dbReference>
<dbReference type="GO" id="GO:0004803">
    <property type="term" value="F:transposase activity"/>
    <property type="evidence" value="ECO:0007669"/>
    <property type="project" value="InterPro"/>
</dbReference>
<reference evidence="2 3" key="1">
    <citation type="submission" date="2017-02" db="EMBL/GenBank/DDBJ databases">
        <authorList>
            <person name="Peterson S.W."/>
        </authorList>
    </citation>
    <scope>NUCLEOTIDE SEQUENCE [LARGE SCALE GENOMIC DNA]</scope>
    <source>
        <strain evidence="2 3">ATCC 700028</strain>
    </source>
</reference>
<dbReference type="AlphaFoldDB" id="A0A1T4R0B9"/>
<dbReference type="EMBL" id="FUWX01000038">
    <property type="protein sequence ID" value="SKA09430.1"/>
    <property type="molecule type" value="Genomic_DNA"/>
</dbReference>
<dbReference type="Proteomes" id="UP000191153">
    <property type="component" value="Unassembled WGS sequence"/>
</dbReference>
<evidence type="ECO:0000313" key="3">
    <source>
        <dbReference type="Proteomes" id="UP000191153"/>
    </source>
</evidence>
<feature type="domain" description="Transposase IS801/IS1294" evidence="1">
    <location>
        <begin position="49"/>
        <end position="220"/>
    </location>
</feature>
<dbReference type="STRING" id="180163.SAMN02745174_02532"/>
<evidence type="ECO:0000259" key="1">
    <source>
        <dbReference type="Pfam" id="PF04986"/>
    </source>
</evidence>
<organism evidence="2 3">
    <name type="scientific">Cetobacterium ceti</name>
    <dbReference type="NCBI Taxonomy" id="180163"/>
    <lineage>
        <taxon>Bacteria</taxon>
        <taxon>Fusobacteriati</taxon>
        <taxon>Fusobacteriota</taxon>
        <taxon>Fusobacteriia</taxon>
        <taxon>Fusobacteriales</taxon>
        <taxon>Fusobacteriaceae</taxon>
        <taxon>Cetobacterium</taxon>
    </lineage>
</organism>
<dbReference type="GO" id="GO:0003677">
    <property type="term" value="F:DNA binding"/>
    <property type="evidence" value="ECO:0007669"/>
    <property type="project" value="InterPro"/>
</dbReference>
<name>A0A1T4R0B9_9FUSO</name>